<dbReference type="Gene3D" id="3.40.50.20">
    <property type="match status" value="1"/>
</dbReference>
<proteinExistence type="predicted"/>
<evidence type="ECO:0000256" key="4">
    <source>
        <dbReference type="PROSITE-ProRule" id="PRU00409"/>
    </source>
</evidence>
<sequence>MLSFYLPGQRDNRSSPIKTMRNGRLTNQINGGLYMKEGKVIVVIHRFGDYIFGGFVNYASVIDHSLNRVVYLVNARGHQDISEYRDQAAGVHELSDIEDYPALEAAMQSTVEEYGHVDLLFAMSEFDQINAAKLRTQFNIPGTSAEKIALYRDKIVMKERIQSDGLRIPKFLDYQTSAEAISFAEETGYPVILKPKLGAASQGVSKAHNRAELEEILAAIEAADETESFQCEEFVTGPIFHIDGLVQHGELQFIAISQYVNGCFAFSQGLPNGSFIVTDRLPLKNRLTSFTEEVLKSLELSNGCFHLEVIDRNGQEAVFLEIGARMGGAETPFLTLELYGVNLCEEWIRIELGTFEKLTIPETGIHGGLLQFPEPPCVPAEVVHVTSIKDLIPEIFHEQIPQPGEIMDGKGSYYHISGRYMFRGNSEAEVEAAIHKAIELFHIEAKPLEASAV</sequence>
<comment type="caution">
    <text evidence="6">The sequence shown here is derived from an EMBL/GenBank/DDBJ whole genome shotgun (WGS) entry which is preliminary data.</text>
</comment>
<dbReference type="InterPro" id="IPR011761">
    <property type="entry name" value="ATP-grasp"/>
</dbReference>
<accession>A0A433XNN6</accession>
<dbReference type="Proteomes" id="UP000272464">
    <property type="component" value="Unassembled WGS sequence"/>
</dbReference>
<dbReference type="PANTHER" id="PTHR43585:SF2">
    <property type="entry name" value="ATP-GRASP ENZYME FSQD"/>
    <property type="match status" value="1"/>
</dbReference>
<keyword evidence="2 4" id="KW-0547">Nucleotide-binding</keyword>
<keyword evidence="7" id="KW-1185">Reference proteome</keyword>
<dbReference type="GO" id="GO:0046872">
    <property type="term" value="F:metal ion binding"/>
    <property type="evidence" value="ECO:0007669"/>
    <property type="project" value="InterPro"/>
</dbReference>
<name>A0A433XNN6_9BACL</name>
<dbReference type="Gene3D" id="3.30.1490.20">
    <property type="entry name" value="ATP-grasp fold, A domain"/>
    <property type="match status" value="1"/>
</dbReference>
<dbReference type="Pfam" id="PF13535">
    <property type="entry name" value="ATP-grasp_4"/>
    <property type="match status" value="1"/>
</dbReference>
<dbReference type="PANTHER" id="PTHR43585">
    <property type="entry name" value="FUMIPYRROLE BIOSYNTHESIS PROTEIN C"/>
    <property type="match status" value="1"/>
</dbReference>
<dbReference type="EMBL" id="RZNX01000001">
    <property type="protein sequence ID" value="RUT35711.1"/>
    <property type="molecule type" value="Genomic_DNA"/>
</dbReference>
<evidence type="ECO:0000313" key="7">
    <source>
        <dbReference type="Proteomes" id="UP000272464"/>
    </source>
</evidence>
<dbReference type="PROSITE" id="PS50975">
    <property type="entry name" value="ATP_GRASP"/>
    <property type="match status" value="1"/>
</dbReference>
<gene>
    <name evidence="6" type="ORF">EJP77_01445</name>
</gene>
<keyword evidence="1" id="KW-0436">Ligase</keyword>
<reference evidence="6 7" key="1">
    <citation type="submission" date="2018-12" db="EMBL/GenBank/DDBJ databases">
        <authorList>
            <person name="Sun L."/>
            <person name="Chen Z."/>
        </authorList>
    </citation>
    <scope>NUCLEOTIDE SEQUENCE [LARGE SCALE GENOMIC DNA]</scope>
    <source>
        <strain evidence="6 7">3-5-3</strain>
    </source>
</reference>
<keyword evidence="3 4" id="KW-0067">ATP-binding</keyword>
<organism evidence="6 7">
    <name type="scientific">Paenibacillus zeisoli</name>
    <dbReference type="NCBI Taxonomy" id="2496267"/>
    <lineage>
        <taxon>Bacteria</taxon>
        <taxon>Bacillati</taxon>
        <taxon>Bacillota</taxon>
        <taxon>Bacilli</taxon>
        <taxon>Bacillales</taxon>
        <taxon>Paenibacillaceae</taxon>
        <taxon>Paenibacillus</taxon>
    </lineage>
</organism>
<evidence type="ECO:0000313" key="6">
    <source>
        <dbReference type="EMBL" id="RUT35711.1"/>
    </source>
</evidence>
<dbReference type="GO" id="GO:0016874">
    <property type="term" value="F:ligase activity"/>
    <property type="evidence" value="ECO:0007669"/>
    <property type="project" value="UniProtKB-KW"/>
</dbReference>
<feature type="domain" description="ATP-grasp" evidence="5">
    <location>
        <begin position="158"/>
        <end position="352"/>
    </location>
</feature>
<dbReference type="GO" id="GO:0005524">
    <property type="term" value="F:ATP binding"/>
    <property type="evidence" value="ECO:0007669"/>
    <property type="project" value="UniProtKB-UniRule"/>
</dbReference>
<dbReference type="AlphaFoldDB" id="A0A433XNN6"/>
<dbReference type="SUPFAM" id="SSF56059">
    <property type="entry name" value="Glutathione synthetase ATP-binding domain-like"/>
    <property type="match status" value="1"/>
</dbReference>
<evidence type="ECO:0000259" key="5">
    <source>
        <dbReference type="PROSITE" id="PS50975"/>
    </source>
</evidence>
<dbReference type="InterPro" id="IPR013815">
    <property type="entry name" value="ATP_grasp_subdomain_1"/>
</dbReference>
<dbReference type="Gene3D" id="3.30.470.20">
    <property type="entry name" value="ATP-grasp fold, B domain"/>
    <property type="match status" value="1"/>
</dbReference>
<evidence type="ECO:0000256" key="1">
    <source>
        <dbReference type="ARBA" id="ARBA00022598"/>
    </source>
</evidence>
<evidence type="ECO:0000256" key="3">
    <source>
        <dbReference type="ARBA" id="ARBA00022840"/>
    </source>
</evidence>
<dbReference type="InterPro" id="IPR052032">
    <property type="entry name" value="ATP-dep_AA_Ligase"/>
</dbReference>
<evidence type="ECO:0000256" key="2">
    <source>
        <dbReference type="ARBA" id="ARBA00022741"/>
    </source>
</evidence>
<protein>
    <submittedName>
        <fullName evidence="6">ATP-grasp domain-containing protein</fullName>
    </submittedName>
</protein>